<dbReference type="EMBL" id="JAGGKV010000005">
    <property type="protein sequence ID" value="MBP1963284.1"/>
    <property type="molecule type" value="Genomic_DNA"/>
</dbReference>
<protein>
    <recommendedName>
        <fullName evidence="3">DUF1127 domain-containing protein</fullName>
    </recommendedName>
</protein>
<evidence type="ECO:0008006" key="3">
    <source>
        <dbReference type="Google" id="ProtNLM"/>
    </source>
</evidence>
<proteinExistence type="predicted"/>
<evidence type="ECO:0000313" key="2">
    <source>
        <dbReference type="Proteomes" id="UP001519344"/>
    </source>
</evidence>
<dbReference type="RefSeq" id="WP_167058982.1">
    <property type="nucleotide sequence ID" value="NZ_JAAOZR010000019.1"/>
</dbReference>
<gene>
    <name evidence="1" type="ORF">J2Z65_002500</name>
</gene>
<keyword evidence="2" id="KW-1185">Reference proteome</keyword>
<sequence length="76" mass="8632">MKKDQRPVTNRYITIAILRRAAARMIPLYTRIAHNRKYAEAWTAALREGNISQRLLDKIGISLNDKDIFSFGGAGN</sequence>
<reference evidence="1 2" key="1">
    <citation type="submission" date="2021-03" db="EMBL/GenBank/DDBJ databases">
        <title>Genomic Encyclopedia of Type Strains, Phase IV (KMG-IV): sequencing the most valuable type-strain genomes for metagenomic binning, comparative biology and taxonomic classification.</title>
        <authorList>
            <person name="Goeker M."/>
        </authorList>
    </citation>
    <scope>NUCLEOTIDE SEQUENCE [LARGE SCALE GENOMIC DNA]</scope>
    <source>
        <strain evidence="1 2">DSM 24950</strain>
    </source>
</reference>
<accession>A0ABS4HX99</accession>
<name>A0ABS4HX99_9BACL</name>
<evidence type="ECO:0000313" key="1">
    <source>
        <dbReference type="EMBL" id="MBP1963284.1"/>
    </source>
</evidence>
<dbReference type="Proteomes" id="UP001519344">
    <property type="component" value="Unassembled WGS sequence"/>
</dbReference>
<organism evidence="1 2">
    <name type="scientific">Paenibacillus aceris</name>
    <dbReference type="NCBI Taxonomy" id="869555"/>
    <lineage>
        <taxon>Bacteria</taxon>
        <taxon>Bacillati</taxon>
        <taxon>Bacillota</taxon>
        <taxon>Bacilli</taxon>
        <taxon>Bacillales</taxon>
        <taxon>Paenibacillaceae</taxon>
        <taxon>Paenibacillus</taxon>
    </lineage>
</organism>
<comment type="caution">
    <text evidence="1">The sequence shown here is derived from an EMBL/GenBank/DDBJ whole genome shotgun (WGS) entry which is preliminary data.</text>
</comment>